<organism evidence="2 3">
    <name type="scientific">Helicobacter fennelliae</name>
    <dbReference type="NCBI Taxonomy" id="215"/>
    <lineage>
        <taxon>Bacteria</taxon>
        <taxon>Pseudomonadati</taxon>
        <taxon>Campylobacterota</taxon>
        <taxon>Epsilonproteobacteria</taxon>
        <taxon>Campylobacterales</taxon>
        <taxon>Helicobacteraceae</taxon>
        <taxon>Helicobacter</taxon>
    </lineage>
</organism>
<reference evidence="2 3" key="1">
    <citation type="submission" date="2018-06" db="EMBL/GenBank/DDBJ databases">
        <authorList>
            <consortium name="Pathogen Informatics"/>
            <person name="Doyle S."/>
        </authorList>
    </citation>
    <scope>NUCLEOTIDE SEQUENCE [LARGE SCALE GENOMIC DNA]</scope>
    <source>
        <strain evidence="2 3">NCTC13102</strain>
    </source>
</reference>
<evidence type="ECO:0000313" key="2">
    <source>
        <dbReference type="EMBL" id="SQB98567.1"/>
    </source>
</evidence>
<dbReference type="AlphaFoldDB" id="A0A2X3B9Z3"/>
<dbReference type="RefSeq" id="WP_023949063.1">
    <property type="nucleotide sequence ID" value="NZ_JAERIV010000003.1"/>
</dbReference>
<proteinExistence type="inferred from homology"/>
<dbReference type="Proteomes" id="UP000250166">
    <property type="component" value="Unassembled WGS sequence"/>
</dbReference>
<sequence length="147" mass="17197">MATTKSIKMSHFMQTNNIINASKISDSQMLLHLEKGSFDPHEMWFMKDDDENEYAVMPQNVLKKIISIIRNAHEEKVYLELSRDISQNTPIDFDDVMVVALERLESRRLPDGSLPQINTKAMVKELKKEYPNLFIDLNQYYFLQGLK</sequence>
<name>A0A2X3B9Z3_9HELI</name>
<gene>
    <name evidence="2" type="ORF">NCTC13102_01030</name>
</gene>
<dbReference type="EMBL" id="UAWL01000006">
    <property type="protein sequence ID" value="SQB98567.1"/>
    <property type="molecule type" value="Genomic_DNA"/>
</dbReference>
<protein>
    <recommendedName>
        <fullName evidence="1">UPF0763 protein NCTC13102_01030</fullName>
    </recommendedName>
</protein>
<dbReference type="InterPro" id="IPR019724">
    <property type="entry name" value="UPF0763"/>
</dbReference>
<dbReference type="Pfam" id="PF10788">
    <property type="entry name" value="DUF2603"/>
    <property type="match status" value="1"/>
</dbReference>
<comment type="similarity">
    <text evidence="1">Belongs to the UPF0763 family.</text>
</comment>
<dbReference type="HAMAP" id="MF_02110">
    <property type="entry name" value="UPF0763"/>
    <property type="match status" value="1"/>
</dbReference>
<evidence type="ECO:0000313" key="3">
    <source>
        <dbReference type="Proteomes" id="UP000250166"/>
    </source>
</evidence>
<accession>A0A2X3B9Z3</accession>
<evidence type="ECO:0000256" key="1">
    <source>
        <dbReference type="HAMAP-Rule" id="MF_02110"/>
    </source>
</evidence>